<dbReference type="RefSeq" id="WP_276304410.1">
    <property type="nucleotide sequence ID" value="NZ_CP119992.1"/>
</dbReference>
<dbReference type="SUPFAM" id="SSF48498">
    <property type="entry name" value="Tetracyclin repressor-like, C-terminal domain"/>
    <property type="match status" value="1"/>
</dbReference>
<dbReference type="InterPro" id="IPR001647">
    <property type="entry name" value="HTH_TetR"/>
</dbReference>
<dbReference type="PROSITE" id="PS50977">
    <property type="entry name" value="HTH_TETR_2"/>
    <property type="match status" value="1"/>
</dbReference>
<keyword evidence="2" id="KW-0805">Transcription regulation</keyword>
<proteinExistence type="predicted"/>
<dbReference type="InterPro" id="IPR039538">
    <property type="entry name" value="BetI_C"/>
</dbReference>
<keyword evidence="8" id="KW-1185">Reference proteome</keyword>
<dbReference type="AlphaFoldDB" id="A0ABD6A817"/>
<dbReference type="Gene3D" id="1.10.357.10">
    <property type="entry name" value="Tetracycline Repressor, domain 2"/>
    <property type="match status" value="1"/>
</dbReference>
<evidence type="ECO:0000256" key="2">
    <source>
        <dbReference type="ARBA" id="ARBA00023015"/>
    </source>
</evidence>
<sequence>MTDETIDEIMGATYRALCKHGYASLRMQDIADESTKSKATLHYYYDSKHDLLCAFLEYLYDSFAERIAEPTGEDPVEELTALLDCLLTPRDENTHQQFQTAILEIKAQGPYDETFREKLTRFDRLMHDRIEGVLREGVESGHFAADVDPDGTAEFLVTILNGARSRYVAVEYPLDGTRTMLRRYVESSLLADGSGREVVAE</sequence>
<evidence type="ECO:0000313" key="7">
    <source>
        <dbReference type="EMBL" id="MFC7316331.1"/>
    </source>
</evidence>
<dbReference type="InterPro" id="IPR050109">
    <property type="entry name" value="HTH-type_TetR-like_transc_reg"/>
</dbReference>
<evidence type="ECO:0000256" key="5">
    <source>
        <dbReference type="PROSITE-ProRule" id="PRU00335"/>
    </source>
</evidence>
<keyword evidence="3 5" id="KW-0238">DNA-binding</keyword>
<dbReference type="InterPro" id="IPR009057">
    <property type="entry name" value="Homeodomain-like_sf"/>
</dbReference>
<evidence type="ECO:0000259" key="6">
    <source>
        <dbReference type="PROSITE" id="PS50977"/>
    </source>
</evidence>
<evidence type="ECO:0000256" key="3">
    <source>
        <dbReference type="ARBA" id="ARBA00023125"/>
    </source>
</evidence>
<name>A0ABD6A817_9EURY</name>
<feature type="domain" description="HTH tetR-type" evidence="6">
    <location>
        <begin position="3"/>
        <end position="63"/>
    </location>
</feature>
<dbReference type="Pfam" id="PF13977">
    <property type="entry name" value="TetR_C_6"/>
    <property type="match status" value="1"/>
</dbReference>
<keyword evidence="1" id="KW-0678">Repressor</keyword>
<keyword evidence="4" id="KW-0804">Transcription</keyword>
<dbReference type="GeneID" id="79313951"/>
<dbReference type="PANTHER" id="PTHR30055">
    <property type="entry name" value="HTH-TYPE TRANSCRIPTIONAL REGULATOR RUTR"/>
    <property type="match status" value="1"/>
</dbReference>
<dbReference type="Pfam" id="PF00440">
    <property type="entry name" value="TetR_N"/>
    <property type="match status" value="1"/>
</dbReference>
<dbReference type="GO" id="GO:0003677">
    <property type="term" value="F:DNA binding"/>
    <property type="evidence" value="ECO:0007669"/>
    <property type="project" value="UniProtKB-UniRule"/>
</dbReference>
<dbReference type="SUPFAM" id="SSF46689">
    <property type="entry name" value="Homeodomain-like"/>
    <property type="match status" value="1"/>
</dbReference>
<dbReference type="InterPro" id="IPR036271">
    <property type="entry name" value="Tet_transcr_reg_TetR-rel_C_sf"/>
</dbReference>
<evidence type="ECO:0000256" key="4">
    <source>
        <dbReference type="ARBA" id="ARBA00023163"/>
    </source>
</evidence>
<dbReference type="EMBL" id="JBHTBF010000002">
    <property type="protein sequence ID" value="MFC7316331.1"/>
    <property type="molecule type" value="Genomic_DNA"/>
</dbReference>
<protein>
    <submittedName>
        <fullName evidence="7">TetR/AcrR family transcriptional regulator</fullName>
    </submittedName>
</protein>
<evidence type="ECO:0000313" key="8">
    <source>
        <dbReference type="Proteomes" id="UP001596547"/>
    </source>
</evidence>
<comment type="caution">
    <text evidence="7">The sequence shown here is derived from an EMBL/GenBank/DDBJ whole genome shotgun (WGS) entry which is preliminary data.</text>
</comment>
<organism evidence="7 8">
    <name type="scientific">Halomarina halobia</name>
    <dbReference type="NCBI Taxonomy" id="3033386"/>
    <lineage>
        <taxon>Archaea</taxon>
        <taxon>Methanobacteriati</taxon>
        <taxon>Methanobacteriota</taxon>
        <taxon>Stenosarchaea group</taxon>
        <taxon>Halobacteria</taxon>
        <taxon>Halobacteriales</taxon>
        <taxon>Natronomonadaceae</taxon>
        <taxon>Halomarina</taxon>
    </lineage>
</organism>
<accession>A0ABD6A817</accession>
<dbReference type="PANTHER" id="PTHR30055:SF234">
    <property type="entry name" value="HTH-TYPE TRANSCRIPTIONAL REGULATOR BETI"/>
    <property type="match status" value="1"/>
</dbReference>
<dbReference type="Proteomes" id="UP001596547">
    <property type="component" value="Unassembled WGS sequence"/>
</dbReference>
<evidence type="ECO:0000256" key="1">
    <source>
        <dbReference type="ARBA" id="ARBA00022491"/>
    </source>
</evidence>
<feature type="DNA-binding region" description="H-T-H motif" evidence="5">
    <location>
        <begin position="26"/>
        <end position="45"/>
    </location>
</feature>
<gene>
    <name evidence="7" type="ORF">ACFQPE_05905</name>
</gene>
<reference evidence="7 8" key="1">
    <citation type="journal article" date="2019" name="Int. J. Syst. Evol. Microbiol.">
        <title>The Global Catalogue of Microorganisms (GCM) 10K type strain sequencing project: providing services to taxonomists for standard genome sequencing and annotation.</title>
        <authorList>
            <consortium name="The Broad Institute Genomics Platform"/>
            <consortium name="The Broad Institute Genome Sequencing Center for Infectious Disease"/>
            <person name="Wu L."/>
            <person name="Ma J."/>
        </authorList>
    </citation>
    <scope>NUCLEOTIDE SEQUENCE [LARGE SCALE GENOMIC DNA]</scope>
    <source>
        <strain evidence="7 8">PSR21</strain>
    </source>
</reference>